<keyword evidence="2" id="KW-0472">Membrane</keyword>
<keyword evidence="2" id="KW-1133">Transmembrane helix</keyword>
<reference evidence="5" key="1">
    <citation type="submission" date="2024-04" db="EMBL/GenBank/DDBJ databases">
        <authorList>
            <person name="Shaw F."/>
            <person name="Minotto A."/>
        </authorList>
    </citation>
    <scope>NUCLEOTIDE SEQUENCE [LARGE SCALE GENOMIC DNA]</scope>
</reference>
<keyword evidence="5" id="KW-1185">Reference proteome</keyword>
<feature type="region of interest" description="Disordered" evidence="1">
    <location>
        <begin position="1"/>
        <end position="44"/>
    </location>
</feature>
<dbReference type="Pfam" id="PF20153">
    <property type="entry name" value="DUF6535"/>
    <property type="match status" value="1"/>
</dbReference>
<dbReference type="Proteomes" id="UP001497453">
    <property type="component" value="Chromosome 11"/>
</dbReference>
<feature type="region of interest" description="Disordered" evidence="1">
    <location>
        <begin position="645"/>
        <end position="665"/>
    </location>
</feature>
<dbReference type="EMBL" id="OZ037954">
    <property type="protein sequence ID" value="CAL1698961.1"/>
    <property type="molecule type" value="Genomic_DNA"/>
</dbReference>
<gene>
    <name evidence="4" type="ORF">GFSPODELE1_LOCUS2426</name>
</gene>
<feature type="transmembrane region" description="Helical" evidence="2">
    <location>
        <begin position="319"/>
        <end position="341"/>
    </location>
</feature>
<evidence type="ECO:0000313" key="5">
    <source>
        <dbReference type="Proteomes" id="UP001497453"/>
    </source>
</evidence>
<evidence type="ECO:0000259" key="3">
    <source>
        <dbReference type="Pfam" id="PF20153"/>
    </source>
</evidence>
<name>A0ABP1CTE8_9APHY</name>
<protein>
    <recommendedName>
        <fullName evidence="3">DUF6535 domain-containing protein</fullName>
    </recommendedName>
</protein>
<keyword evidence="2" id="KW-0812">Transmembrane</keyword>
<feature type="compositionally biased region" description="Polar residues" evidence="1">
    <location>
        <begin position="11"/>
        <end position="43"/>
    </location>
</feature>
<dbReference type="InterPro" id="IPR045338">
    <property type="entry name" value="DUF6535"/>
</dbReference>
<accession>A0ABP1CTE8</accession>
<evidence type="ECO:0000256" key="2">
    <source>
        <dbReference type="SAM" id="Phobius"/>
    </source>
</evidence>
<organism evidence="4 5">
    <name type="scientific">Somion occarium</name>
    <dbReference type="NCBI Taxonomy" id="3059160"/>
    <lineage>
        <taxon>Eukaryota</taxon>
        <taxon>Fungi</taxon>
        <taxon>Dikarya</taxon>
        <taxon>Basidiomycota</taxon>
        <taxon>Agaricomycotina</taxon>
        <taxon>Agaricomycetes</taxon>
        <taxon>Polyporales</taxon>
        <taxon>Cerrenaceae</taxon>
        <taxon>Somion</taxon>
    </lineage>
</organism>
<evidence type="ECO:0000313" key="4">
    <source>
        <dbReference type="EMBL" id="CAL1698961.1"/>
    </source>
</evidence>
<feature type="domain" description="DUF6535" evidence="3">
    <location>
        <begin position="141"/>
        <end position="314"/>
    </location>
</feature>
<feature type="transmembrane region" description="Helical" evidence="2">
    <location>
        <begin position="283"/>
        <end position="307"/>
    </location>
</feature>
<sequence length="681" mass="75941">MPRYPKIHPPSNASRRSNQSIASMVRSTSEGRTQNEPNQTRTTSDVRRQIINALLISLYFWGLMRQCDTQESIRSNIGSRRATHASVLTELHESEQAAVGSECSDIKPTAENPTSIYDGMSREAIEDLREKDAKAASSRGWTNISQFLQAHDHRVVQDQKEDIDTLLVFAGLFSAVLTAFNIELYKGLQPDPQAASAYFLSQLALQVNNSATNAALAAQFQPSETSSASVRINALMFVSLLLSLITASVGILVKQWFRAYLRLESGDAVERCRIRDMRQTGLLTYRVFEIAATLPLLMQAALFLFFLGLSDFLRSLNPVVGWLATAIVIIWLVAILATTLMPAIDPKCPYKTPFVQDILRRLHSSLSFSKHFVLGPASDRGRTDDAIDIPSLLRVDQKFVDNGLVVAIGECLYTKAYTVTLSQLQSCISDIEIRRHHSNPSDKTTLVQASVHGTISVASHIFPEWAHDITRSWEYIVKNATLDVKLYDILDVIFSKSVEDDSDLIPNVALKQLCSATPLELAILRKQSAPISRPDALQTIITCCRAKIQRPPPRQNNLAAYIAIFLFLVTHTRRAVKNVLLEEIGQAVQDFGSALRQWRLQGSNLLPETMAEQCLTYLEVVGRDFPKLDLTELYDAVTMLPAIGRHPTLGTRSPSPILRESPRQDSLDCDNERRVKLDLQG</sequence>
<proteinExistence type="predicted"/>
<feature type="transmembrane region" description="Helical" evidence="2">
    <location>
        <begin position="232"/>
        <end position="253"/>
    </location>
</feature>
<feature type="transmembrane region" description="Helical" evidence="2">
    <location>
        <begin position="163"/>
        <end position="182"/>
    </location>
</feature>
<evidence type="ECO:0000256" key="1">
    <source>
        <dbReference type="SAM" id="MobiDB-lite"/>
    </source>
</evidence>